<feature type="transmembrane region" description="Helical" evidence="2">
    <location>
        <begin position="62"/>
        <end position="80"/>
    </location>
</feature>
<keyword evidence="2" id="KW-0812">Transmembrane</keyword>
<organism evidence="3 4">
    <name type="scientific">Enemella evansiae</name>
    <dbReference type="NCBI Taxonomy" id="2016499"/>
    <lineage>
        <taxon>Bacteria</taxon>
        <taxon>Bacillati</taxon>
        <taxon>Actinomycetota</taxon>
        <taxon>Actinomycetes</taxon>
        <taxon>Propionibacteriales</taxon>
        <taxon>Propionibacteriaceae</taxon>
        <taxon>Enemella</taxon>
    </lineage>
</organism>
<name>A0A255GIB6_9ACTN</name>
<feature type="transmembrane region" description="Helical" evidence="2">
    <location>
        <begin position="12"/>
        <end position="31"/>
    </location>
</feature>
<evidence type="ECO:0000256" key="2">
    <source>
        <dbReference type="SAM" id="Phobius"/>
    </source>
</evidence>
<dbReference type="RefSeq" id="WP_094405158.1">
    <property type="nucleotide sequence ID" value="NZ_NMVO01000012.1"/>
</dbReference>
<dbReference type="InterPro" id="IPR036259">
    <property type="entry name" value="MFS_trans_sf"/>
</dbReference>
<feature type="region of interest" description="Disordered" evidence="1">
    <location>
        <begin position="118"/>
        <end position="163"/>
    </location>
</feature>
<keyword evidence="2" id="KW-1133">Transmembrane helix</keyword>
<dbReference type="Proteomes" id="UP000215896">
    <property type="component" value="Unassembled WGS sequence"/>
</dbReference>
<keyword evidence="2" id="KW-0472">Membrane</keyword>
<evidence type="ECO:0000313" key="4">
    <source>
        <dbReference type="Proteomes" id="UP000215896"/>
    </source>
</evidence>
<feature type="transmembrane region" description="Helical" evidence="2">
    <location>
        <begin position="86"/>
        <end position="107"/>
    </location>
</feature>
<evidence type="ECO:0008006" key="5">
    <source>
        <dbReference type="Google" id="ProtNLM"/>
    </source>
</evidence>
<proteinExistence type="predicted"/>
<comment type="caution">
    <text evidence="3">The sequence shown here is derived from an EMBL/GenBank/DDBJ whole genome shotgun (WGS) entry which is preliminary data.</text>
</comment>
<evidence type="ECO:0000313" key="3">
    <source>
        <dbReference type="EMBL" id="OYO14286.1"/>
    </source>
</evidence>
<protein>
    <recommendedName>
        <fullName evidence="5">Tryptophan-associated transmembrane protein</fullName>
    </recommendedName>
</protein>
<dbReference type="InterPro" id="IPR019051">
    <property type="entry name" value="Trp_biosyn_TM_oprn/chp"/>
</dbReference>
<dbReference type="OrthoDB" id="3733680at2"/>
<dbReference type="EMBL" id="NMVO01000012">
    <property type="protein sequence ID" value="OYO14286.1"/>
    <property type="molecule type" value="Genomic_DNA"/>
</dbReference>
<dbReference type="SUPFAM" id="SSF103473">
    <property type="entry name" value="MFS general substrate transporter"/>
    <property type="match status" value="1"/>
</dbReference>
<keyword evidence="4" id="KW-1185">Reference proteome</keyword>
<reference evidence="3 4" key="1">
    <citation type="submission" date="2017-07" db="EMBL/GenBank/DDBJ databases">
        <title>Draft whole genome sequences of clinical Proprionibacteriaceae strains.</title>
        <authorList>
            <person name="Bernier A.-M."/>
            <person name="Bernard K."/>
            <person name="Domingo M.-C."/>
        </authorList>
    </citation>
    <scope>NUCLEOTIDE SEQUENCE [LARGE SCALE GENOMIC DNA]</scope>
    <source>
        <strain evidence="3 4">NML 030167</strain>
    </source>
</reference>
<dbReference type="AlphaFoldDB" id="A0A255GIB6"/>
<sequence>MAERVGSRSRTYALGGLALGSIAGLILASVSGAGGPAGVVLAAAALAGLALALILRHIGRRVLGVLLALLGMGMVAGVISGGPAGIAHWAYALCGLLVVAGSVLMVARAQRWPRRPDRFDRTRARAQTSPDDDPNEVWKALDAGHDPTTAARPDDSTPGNARE</sequence>
<evidence type="ECO:0000256" key="1">
    <source>
        <dbReference type="SAM" id="MobiDB-lite"/>
    </source>
</evidence>
<gene>
    <name evidence="3" type="ORF">CGZ94_06555</name>
</gene>
<accession>A0A255GIB6</accession>
<accession>A0A4R6LX38</accession>
<dbReference type="Pfam" id="PF09534">
    <property type="entry name" value="Trp_oprn_chp"/>
    <property type="match status" value="1"/>
</dbReference>
<feature type="transmembrane region" description="Helical" evidence="2">
    <location>
        <begin position="37"/>
        <end position="55"/>
    </location>
</feature>